<organism evidence="2 3">
    <name type="scientific">Cymbomonas tetramitiformis</name>
    <dbReference type="NCBI Taxonomy" id="36881"/>
    <lineage>
        <taxon>Eukaryota</taxon>
        <taxon>Viridiplantae</taxon>
        <taxon>Chlorophyta</taxon>
        <taxon>Pyramimonadophyceae</taxon>
        <taxon>Pyramimonadales</taxon>
        <taxon>Pyramimonadaceae</taxon>
        <taxon>Cymbomonas</taxon>
    </lineage>
</organism>
<evidence type="ECO:0000256" key="1">
    <source>
        <dbReference type="SAM" id="MobiDB-lite"/>
    </source>
</evidence>
<evidence type="ECO:0000313" key="3">
    <source>
        <dbReference type="Proteomes" id="UP001190700"/>
    </source>
</evidence>
<proteinExistence type="predicted"/>
<feature type="region of interest" description="Disordered" evidence="1">
    <location>
        <begin position="291"/>
        <end position="339"/>
    </location>
</feature>
<comment type="caution">
    <text evidence="2">The sequence shown here is derived from an EMBL/GenBank/DDBJ whole genome shotgun (WGS) entry which is preliminary data.</text>
</comment>
<gene>
    <name evidence="2" type="ORF">CYMTET_56453</name>
</gene>
<accession>A0AAE0BCE0</accession>
<sequence>MAGNSKGKGSEDFPPVKEAILDTLKDFPPLPRKAVGAHPTSPFPTPAVQPTQESLLQQILEIQKQQAEDHRVLREQLHRQVEINAALEAKIATKAGSTDSDSAAKTAEQLLGKRKRLDYVPEASVNPLPARPATLTTRMPQLYDLHGNKTYDALNKKSNSSMRYECLVLGLALSYLHDVVAECNETLDESEDGDLPYDTLYKRLHAISNSVHGVYAMLCNRWTMLELRAELGQEPGSSQRGGNEALRAKLQFVENKVYQAVDGVVADEVLQQWLNDFDKSGGKALLNSAAKNAANADARCGRDQRDQRWRDRKKNDEEKDKKPSGKGGKGRGGKPAADG</sequence>
<protein>
    <submittedName>
        <fullName evidence="2">Uncharacterized protein</fullName>
    </submittedName>
</protein>
<dbReference type="EMBL" id="LGRX02035771">
    <property type="protein sequence ID" value="KAK3233247.1"/>
    <property type="molecule type" value="Genomic_DNA"/>
</dbReference>
<keyword evidence="3" id="KW-1185">Reference proteome</keyword>
<feature type="compositionally biased region" description="Basic and acidic residues" evidence="1">
    <location>
        <begin position="299"/>
        <end position="323"/>
    </location>
</feature>
<dbReference type="AlphaFoldDB" id="A0AAE0BCE0"/>
<name>A0AAE0BCE0_9CHLO</name>
<evidence type="ECO:0000313" key="2">
    <source>
        <dbReference type="EMBL" id="KAK3233247.1"/>
    </source>
</evidence>
<feature type="region of interest" description="Disordered" evidence="1">
    <location>
        <begin position="27"/>
        <end position="48"/>
    </location>
</feature>
<dbReference type="Proteomes" id="UP001190700">
    <property type="component" value="Unassembled WGS sequence"/>
</dbReference>
<reference evidence="2 3" key="1">
    <citation type="journal article" date="2015" name="Genome Biol. Evol.">
        <title>Comparative Genomics of a Bacterivorous Green Alga Reveals Evolutionary Causalities and Consequences of Phago-Mixotrophic Mode of Nutrition.</title>
        <authorList>
            <person name="Burns J.A."/>
            <person name="Paasch A."/>
            <person name="Narechania A."/>
            <person name="Kim E."/>
        </authorList>
    </citation>
    <scope>NUCLEOTIDE SEQUENCE [LARGE SCALE GENOMIC DNA]</scope>
    <source>
        <strain evidence="2 3">PLY_AMNH</strain>
    </source>
</reference>